<dbReference type="AlphaFoldDB" id="A0A9X5APA3"/>
<feature type="region of interest" description="Disordered" evidence="1">
    <location>
        <begin position="130"/>
        <end position="165"/>
    </location>
</feature>
<sequence>MADNKKYYYLKLKDNFFESEELVILQSMPDGYIYSDILMKLYLKSLKSEGRLMFKEHIPYNPTMLATVVRHPVALVEKALTLFKDLGLVDVLDNGAIFMLDIQNFVGQSSTEGDRKRKYRKEIEAEKQLLGQMSGQTSDKRPPENRDKSIENRDKSLKEKKDKKKKPADADFASLFSSYTTNQELIETLNDFVAMRIKIKEPATERAMKSILTKLNQLAQNDEEKIQILENAIVGNWKGVWPLNHQQRGNTDAKPIRTIGEVDSTGRQYL</sequence>
<reference evidence="3 4" key="1">
    <citation type="journal article" date="2019" name="Nat. Med.">
        <title>A library of human gut bacterial isolates paired with longitudinal multiomics data enables mechanistic microbiome research.</title>
        <authorList>
            <person name="Poyet M."/>
            <person name="Groussin M."/>
            <person name="Gibbons S.M."/>
            <person name="Avila-Pacheco J."/>
            <person name="Jiang X."/>
            <person name="Kearney S.M."/>
            <person name="Perrotta A.R."/>
            <person name="Berdy B."/>
            <person name="Zhao S."/>
            <person name="Lieberman T.D."/>
            <person name="Swanson P.K."/>
            <person name="Smith M."/>
            <person name="Roesemann S."/>
            <person name="Alexander J.E."/>
            <person name="Rich S.A."/>
            <person name="Livny J."/>
            <person name="Vlamakis H."/>
            <person name="Clish C."/>
            <person name="Bullock K."/>
            <person name="Deik A."/>
            <person name="Scott J."/>
            <person name="Pierce K.A."/>
            <person name="Xavier R.J."/>
            <person name="Alm E.J."/>
        </authorList>
    </citation>
    <scope>NUCLEOTIDE SEQUENCE [LARGE SCALE GENOMIC DNA]</scope>
    <source>
        <strain evidence="3 4">BIOML-A198</strain>
    </source>
</reference>
<dbReference type="InterPro" id="IPR010056">
    <property type="entry name" value="Phage_rep_org__N"/>
</dbReference>
<feature type="domain" description="Phage replisome organiser N-terminal" evidence="2">
    <location>
        <begin position="9"/>
        <end position="122"/>
    </location>
</feature>
<name>A0A9X5APA3_9FIRM</name>
<evidence type="ECO:0000313" key="4">
    <source>
        <dbReference type="Proteomes" id="UP000487649"/>
    </source>
</evidence>
<dbReference type="NCBIfam" id="TIGR01714">
    <property type="entry name" value="phage_rep_org_N"/>
    <property type="match status" value="1"/>
</dbReference>
<dbReference type="RefSeq" id="WP_155223029.1">
    <property type="nucleotide sequence ID" value="NZ_JAMQUV010000038.1"/>
</dbReference>
<evidence type="ECO:0000256" key="1">
    <source>
        <dbReference type="SAM" id="MobiDB-lite"/>
    </source>
</evidence>
<dbReference type="Proteomes" id="UP000487649">
    <property type="component" value="Unassembled WGS sequence"/>
</dbReference>
<proteinExistence type="predicted"/>
<dbReference type="EMBL" id="WMQE01000033">
    <property type="protein sequence ID" value="MTK22258.1"/>
    <property type="molecule type" value="Genomic_DNA"/>
</dbReference>
<dbReference type="Pfam" id="PF09681">
    <property type="entry name" value="Phage_rep_org_N"/>
    <property type="match status" value="1"/>
</dbReference>
<evidence type="ECO:0000313" key="3">
    <source>
        <dbReference type="EMBL" id="MTK22258.1"/>
    </source>
</evidence>
<accession>A0A9X5APA3</accession>
<protein>
    <recommendedName>
        <fullName evidence="2">Phage replisome organiser N-terminal domain-containing protein</fullName>
    </recommendedName>
</protein>
<evidence type="ECO:0000259" key="2">
    <source>
        <dbReference type="Pfam" id="PF09681"/>
    </source>
</evidence>
<feature type="compositionally biased region" description="Basic and acidic residues" evidence="1">
    <location>
        <begin position="138"/>
        <end position="160"/>
    </location>
</feature>
<gene>
    <name evidence="3" type="ORF">GMA92_12640</name>
</gene>
<organism evidence="3 4">
    <name type="scientific">Turicibacter sanguinis</name>
    <dbReference type="NCBI Taxonomy" id="154288"/>
    <lineage>
        <taxon>Bacteria</taxon>
        <taxon>Bacillati</taxon>
        <taxon>Bacillota</taxon>
        <taxon>Erysipelotrichia</taxon>
        <taxon>Erysipelotrichales</taxon>
        <taxon>Turicibacteraceae</taxon>
        <taxon>Turicibacter</taxon>
    </lineage>
</organism>
<comment type="caution">
    <text evidence="3">The sequence shown here is derived from an EMBL/GenBank/DDBJ whole genome shotgun (WGS) entry which is preliminary data.</text>
</comment>